<proteinExistence type="predicted"/>
<dbReference type="EMBL" id="BEXA01000001">
    <property type="protein sequence ID" value="GAY72015.1"/>
    <property type="molecule type" value="Genomic_DNA"/>
</dbReference>
<dbReference type="AlphaFoldDB" id="A0A401FI15"/>
<evidence type="ECO:0008006" key="4">
    <source>
        <dbReference type="Google" id="ProtNLM"/>
    </source>
</evidence>
<organism evidence="2 3">
    <name type="scientific">Lentilactobacillus kosonis</name>
    <dbReference type="NCBI Taxonomy" id="2810561"/>
    <lineage>
        <taxon>Bacteria</taxon>
        <taxon>Bacillati</taxon>
        <taxon>Bacillota</taxon>
        <taxon>Bacilli</taxon>
        <taxon>Lactobacillales</taxon>
        <taxon>Lactobacillaceae</taxon>
        <taxon>Lentilactobacillus</taxon>
    </lineage>
</organism>
<keyword evidence="1" id="KW-0732">Signal</keyword>
<evidence type="ECO:0000313" key="2">
    <source>
        <dbReference type="EMBL" id="GAY72015.1"/>
    </source>
</evidence>
<feature type="chain" id="PRO_5039584654" description="S-layer protein" evidence="1">
    <location>
        <begin position="23"/>
        <end position="456"/>
    </location>
</feature>
<reference evidence="2 3" key="1">
    <citation type="submission" date="2017-11" db="EMBL/GenBank/DDBJ databases">
        <title>Draft Genome Sequence of Lactobacillus curieae NBRC 111893 isolated from Koso, a Japanese sugar-Vegetable Fermented Beverage.</title>
        <authorList>
            <person name="Chiou T.Y."/>
            <person name="Oshima K."/>
            <person name="Suda W."/>
            <person name="Hattori M."/>
            <person name="Takahashi T."/>
        </authorList>
    </citation>
    <scope>NUCLEOTIDE SEQUENCE [LARGE SCALE GENOMIC DNA]</scope>
    <source>
        <strain evidence="2 3">NBRC111893</strain>
    </source>
</reference>
<sequence length="456" mass="47915">MKNSIKKSLFVGMAALGFVAVAGTMNATNASAKTYAKVTSNKKLTGDVNLRNVAVNGTNALYTKAGTLKGARVVASKTTLAGLASGTSSVNDNFRAYQVATTNRGSVYYKVVSFDGQYRGWIYGGKSTNTLAGGLAQYATTKTATSPEAGTKFTLANTSASANTVLYAAPAGTQYKVGRAKNASGSVITNSDQYKDVEFTINAAATRSREGDTWYQISSSNNDINGAWVSKANVAQVKDNTVTATADNSVNVVYTDGNGNPISGTNKTFITTDAGTKQGTAVGSHVNADKQDLTTFAQNNVPSGYVYDGVLSSDNAVFGGTKYFKVAKAATSKVSFKTTTYGDLQNSDFANGFPTLTADQQKVFTGKVDTAFDSTKLDALFGATKDGKFVGNSYDGKAISGNDKKIYQYTYNQTATKTANEGKKFGDQLVVVFDRTEVNAPKAPEAPVQGNTNYVG</sequence>
<accession>A0A401FI15</accession>
<dbReference type="RefSeq" id="WP_191984806.1">
    <property type="nucleotide sequence ID" value="NZ_BEXA01000001.1"/>
</dbReference>
<evidence type="ECO:0000313" key="3">
    <source>
        <dbReference type="Proteomes" id="UP000286974"/>
    </source>
</evidence>
<keyword evidence="3" id="KW-1185">Reference proteome</keyword>
<feature type="signal peptide" evidence="1">
    <location>
        <begin position="1"/>
        <end position="22"/>
    </location>
</feature>
<protein>
    <recommendedName>
        <fullName evidence="4">S-layer protein</fullName>
    </recommendedName>
</protein>
<evidence type="ECO:0000256" key="1">
    <source>
        <dbReference type="SAM" id="SignalP"/>
    </source>
</evidence>
<gene>
    <name evidence="2" type="ORF">NBRC111893_161</name>
</gene>
<dbReference type="Proteomes" id="UP000286974">
    <property type="component" value="Unassembled WGS sequence"/>
</dbReference>
<comment type="caution">
    <text evidence="2">The sequence shown here is derived from an EMBL/GenBank/DDBJ whole genome shotgun (WGS) entry which is preliminary data.</text>
</comment>
<name>A0A401FI15_9LACO</name>